<feature type="chain" id="PRO_5024316605" evidence="1">
    <location>
        <begin position="22"/>
        <end position="229"/>
    </location>
</feature>
<organism evidence="2 3">
    <name type="scientific">Phragmitibacter flavus</name>
    <dbReference type="NCBI Taxonomy" id="2576071"/>
    <lineage>
        <taxon>Bacteria</taxon>
        <taxon>Pseudomonadati</taxon>
        <taxon>Verrucomicrobiota</taxon>
        <taxon>Verrucomicrobiia</taxon>
        <taxon>Verrucomicrobiales</taxon>
        <taxon>Verrucomicrobiaceae</taxon>
        <taxon>Phragmitibacter</taxon>
    </lineage>
</organism>
<evidence type="ECO:0000256" key="1">
    <source>
        <dbReference type="SAM" id="SignalP"/>
    </source>
</evidence>
<reference evidence="2 3" key="1">
    <citation type="submission" date="2019-05" db="EMBL/GenBank/DDBJ databases">
        <title>Verrucobacter flavum gen. nov., sp. nov. a new member of the family Verrucomicrobiaceae.</title>
        <authorList>
            <person name="Szuroczki S."/>
            <person name="Abbaszade G."/>
            <person name="Szabo A."/>
            <person name="Felfoldi T."/>
            <person name="Schumann P."/>
            <person name="Boka K."/>
            <person name="Keki Z."/>
            <person name="Toumi M."/>
            <person name="Toth E."/>
        </authorList>
    </citation>
    <scope>NUCLEOTIDE SEQUENCE [LARGE SCALE GENOMIC DNA]</scope>
    <source>
        <strain evidence="2 3">MG-N-17</strain>
    </source>
</reference>
<comment type="caution">
    <text evidence="2">The sequence shown here is derived from an EMBL/GenBank/DDBJ whole genome shotgun (WGS) entry which is preliminary data.</text>
</comment>
<gene>
    <name evidence="2" type="ORF">FEM03_00575</name>
</gene>
<feature type="signal peptide" evidence="1">
    <location>
        <begin position="1"/>
        <end position="21"/>
    </location>
</feature>
<protein>
    <submittedName>
        <fullName evidence="2">PEP-CTERM sorting domain-containing protein</fullName>
    </submittedName>
</protein>
<sequence length="229" mass="23828">MKILAIVVSAVLLSTAGRTQAAISAFTNYGYTGGTTASWDLFAGGNYQPSYAFASGIPGNPSTNNVTIGLTASATPGQTYHPGNPAPANPFGPTNANETFYTLWSRTQFSMVLTVASGTLTDLAFQGLTTAGGFGGDGVLLNGLAASPENVVPITTDSAVVGIGYSWSNLNFTAGQTITLTWFNSEAHTGYEAFQLQTNAAVVPEPSRLMLGGLALGALFMRRRRSLVR</sequence>
<dbReference type="RefSeq" id="WP_138084227.1">
    <property type="nucleotide sequence ID" value="NZ_VAUV01000001.1"/>
</dbReference>
<keyword evidence="3" id="KW-1185">Reference proteome</keyword>
<dbReference type="Proteomes" id="UP000306196">
    <property type="component" value="Unassembled WGS sequence"/>
</dbReference>
<dbReference type="InterPro" id="IPR013424">
    <property type="entry name" value="Ice-binding_C"/>
</dbReference>
<keyword evidence="1" id="KW-0732">Signal</keyword>
<accession>A0A5R8KJW2</accession>
<dbReference type="AlphaFoldDB" id="A0A5R8KJW2"/>
<evidence type="ECO:0000313" key="2">
    <source>
        <dbReference type="EMBL" id="TLD72604.1"/>
    </source>
</evidence>
<evidence type="ECO:0000313" key="3">
    <source>
        <dbReference type="Proteomes" id="UP000306196"/>
    </source>
</evidence>
<proteinExistence type="predicted"/>
<name>A0A5R8KJW2_9BACT</name>
<dbReference type="EMBL" id="VAUV01000001">
    <property type="protein sequence ID" value="TLD72604.1"/>
    <property type="molecule type" value="Genomic_DNA"/>
</dbReference>
<dbReference type="NCBIfam" id="TIGR02595">
    <property type="entry name" value="PEP_CTERM"/>
    <property type="match status" value="1"/>
</dbReference>